<dbReference type="InterPro" id="IPR007263">
    <property type="entry name" value="DCC1-like"/>
</dbReference>
<evidence type="ECO:0000313" key="1">
    <source>
        <dbReference type="EMBL" id="KPQ09011.1"/>
    </source>
</evidence>
<evidence type="ECO:0000313" key="2">
    <source>
        <dbReference type="EMBL" id="SCC79615.1"/>
    </source>
</evidence>
<keyword evidence="4" id="KW-1185">Reference proteome</keyword>
<organism evidence="1 3">
    <name type="scientific">Saliniramus fredricksonii</name>
    <dbReference type="NCBI Taxonomy" id="1653334"/>
    <lineage>
        <taxon>Bacteria</taxon>
        <taxon>Pseudomonadati</taxon>
        <taxon>Pseudomonadota</taxon>
        <taxon>Alphaproteobacteria</taxon>
        <taxon>Hyphomicrobiales</taxon>
        <taxon>Salinarimonadaceae</taxon>
        <taxon>Saliniramus</taxon>
    </lineage>
</organism>
<gene>
    <name evidence="2" type="ORF">GA0071312_1038</name>
    <name evidence="1" type="ORF">HLUCCO17_16540</name>
</gene>
<dbReference type="Proteomes" id="UP000050497">
    <property type="component" value="Unassembled WGS sequence"/>
</dbReference>
<dbReference type="Pfam" id="PF04134">
    <property type="entry name" value="DCC1-like"/>
    <property type="match status" value="1"/>
</dbReference>
<dbReference type="OrthoDB" id="9785438at2"/>
<reference evidence="1 3" key="1">
    <citation type="submission" date="2015-09" db="EMBL/GenBank/DDBJ databases">
        <title>Identification and resolution of microdiversity through metagenomic sequencing of parallel consortia.</title>
        <authorList>
            <person name="Nelson W.C."/>
            <person name="Romine M.F."/>
            <person name="Lindemann S.R."/>
        </authorList>
    </citation>
    <scope>NUCLEOTIDE SEQUENCE [LARGE SCALE GENOMIC DNA]</scope>
    <source>
        <strain evidence="1">HL-109</strain>
    </source>
</reference>
<accession>A0A0P7XNJ7</accession>
<dbReference type="PANTHER" id="PTHR33639:SF2">
    <property type="entry name" value="DUF393 DOMAIN-CONTAINING PROTEIN"/>
    <property type="match status" value="1"/>
</dbReference>
<comment type="caution">
    <text evidence="1">The sequence shown here is derived from an EMBL/GenBank/DDBJ whole genome shotgun (WGS) entry which is preliminary data.</text>
</comment>
<dbReference type="PANTHER" id="PTHR33639">
    <property type="entry name" value="THIOL-DISULFIDE OXIDOREDUCTASE DCC"/>
    <property type="match status" value="1"/>
</dbReference>
<proteinExistence type="predicted"/>
<dbReference type="GO" id="GO:0015035">
    <property type="term" value="F:protein-disulfide reductase activity"/>
    <property type="evidence" value="ECO:0007669"/>
    <property type="project" value="InterPro"/>
</dbReference>
<sequence length="149" mass="17071">MPQAYSYRDDPHVPDFDDSFPLAVMDAGCAMCSWGARMIHRLDVEQTVRICPLQTPRGAALMRHYGLCPENPASWLFIDQGVGYRNFEAVIHVGRLLGGRGRIADILRLLPRPARERLYLWVARNRYTLFGRADMCAIPDPAFRRRLLL</sequence>
<evidence type="ECO:0000313" key="4">
    <source>
        <dbReference type="Proteomes" id="UP000182800"/>
    </source>
</evidence>
<dbReference type="EMBL" id="LJSX01000037">
    <property type="protein sequence ID" value="KPQ09011.1"/>
    <property type="molecule type" value="Genomic_DNA"/>
</dbReference>
<dbReference type="InterPro" id="IPR052927">
    <property type="entry name" value="DCC_oxidoreductase"/>
</dbReference>
<dbReference type="Proteomes" id="UP000182800">
    <property type="component" value="Unassembled WGS sequence"/>
</dbReference>
<dbReference type="RefSeq" id="WP_074443860.1">
    <property type="nucleotide sequence ID" value="NZ_FMBM01000001.1"/>
</dbReference>
<reference evidence="2 4" key="2">
    <citation type="submission" date="2016-08" db="EMBL/GenBank/DDBJ databases">
        <authorList>
            <person name="Varghese N."/>
            <person name="Submissions Spin"/>
        </authorList>
    </citation>
    <scope>NUCLEOTIDE SEQUENCE [LARGE SCALE GENOMIC DNA]</scope>
    <source>
        <strain evidence="2 4">HL-109</strain>
    </source>
</reference>
<dbReference type="EMBL" id="FMBM01000001">
    <property type="protein sequence ID" value="SCC79615.1"/>
    <property type="molecule type" value="Genomic_DNA"/>
</dbReference>
<dbReference type="PATRIC" id="fig|1653334.4.peg.1270"/>
<dbReference type="STRING" id="1653334.GA0071312_1038"/>
<name>A0A0P7XNJ7_9HYPH</name>
<dbReference type="AlphaFoldDB" id="A0A0P7XNJ7"/>
<evidence type="ECO:0000313" key="3">
    <source>
        <dbReference type="Proteomes" id="UP000050497"/>
    </source>
</evidence>
<protein>
    <submittedName>
        <fullName evidence="2">Predicted thiol-disulfide oxidoreductase YuxK, DCC family</fullName>
    </submittedName>
</protein>